<accession>A0A4R7W6A1</accession>
<feature type="domain" description="DUF1707" evidence="1">
    <location>
        <begin position="23"/>
        <end position="75"/>
    </location>
</feature>
<dbReference type="InterPro" id="IPR012551">
    <property type="entry name" value="DUF1707_SHOCT-like"/>
</dbReference>
<evidence type="ECO:0000313" key="2">
    <source>
        <dbReference type="EMBL" id="TDV57815.1"/>
    </source>
</evidence>
<dbReference type="PANTHER" id="PTHR40763:SF5">
    <property type="entry name" value="MEMBRANE PROTEIN"/>
    <property type="match status" value="1"/>
</dbReference>
<evidence type="ECO:0000313" key="3">
    <source>
        <dbReference type="Proteomes" id="UP000294927"/>
    </source>
</evidence>
<dbReference type="AlphaFoldDB" id="A0A4R7W6A1"/>
<organism evidence="2 3">
    <name type="scientific">Actinophytocola oryzae</name>
    <dbReference type="NCBI Taxonomy" id="502181"/>
    <lineage>
        <taxon>Bacteria</taxon>
        <taxon>Bacillati</taxon>
        <taxon>Actinomycetota</taxon>
        <taxon>Actinomycetes</taxon>
        <taxon>Pseudonocardiales</taxon>
        <taxon>Pseudonocardiaceae</taxon>
    </lineage>
</organism>
<dbReference type="Proteomes" id="UP000294927">
    <property type="component" value="Unassembled WGS sequence"/>
</dbReference>
<keyword evidence="3" id="KW-1185">Reference proteome</keyword>
<evidence type="ECO:0000259" key="1">
    <source>
        <dbReference type="Pfam" id="PF08044"/>
    </source>
</evidence>
<gene>
    <name evidence="2" type="ORF">CLV71_101688</name>
</gene>
<dbReference type="EMBL" id="SOCP01000001">
    <property type="protein sequence ID" value="TDV57815.1"/>
    <property type="molecule type" value="Genomic_DNA"/>
</dbReference>
<comment type="caution">
    <text evidence="2">The sequence shown here is derived from an EMBL/GenBank/DDBJ whole genome shotgun (WGS) entry which is preliminary data.</text>
</comment>
<dbReference type="PANTHER" id="PTHR40763">
    <property type="entry name" value="MEMBRANE PROTEIN-RELATED"/>
    <property type="match status" value="1"/>
</dbReference>
<proteinExistence type="predicted"/>
<dbReference type="Pfam" id="PF08044">
    <property type="entry name" value="DUF1707"/>
    <property type="match status" value="1"/>
</dbReference>
<reference evidence="2 3" key="1">
    <citation type="submission" date="2019-03" db="EMBL/GenBank/DDBJ databases">
        <title>Genomic Encyclopedia of Archaeal and Bacterial Type Strains, Phase II (KMG-II): from individual species to whole genera.</title>
        <authorList>
            <person name="Goeker M."/>
        </authorList>
    </citation>
    <scope>NUCLEOTIDE SEQUENCE [LARGE SCALE GENOMIC DNA]</scope>
    <source>
        <strain evidence="2 3">DSM 45499</strain>
    </source>
</reference>
<sequence length="207" mass="22233">MAYLVPGHILTVMGDTTEHSVNLRVSDAEREHVVALLTSATGRGLIDLAEFTARTDLALAARTRGDLNTLLLDLPGLAHADQPRSVPPPGSRLELREAGHGIRRRGDWQVPETLVLRPRTGTVDLDFGHARVDHREVRIELHGGATRVKLRFPLDATVDVEGLVTRRGKPSQVRDKGGLVGTGGAPHFVLTGRSASGQVVLLPSDPG</sequence>
<protein>
    <submittedName>
        <fullName evidence="2">Uncharacterized protein DUF1707</fullName>
    </submittedName>
</protein>
<name>A0A4R7W6A1_9PSEU</name>